<gene>
    <name evidence="2" type="ORF">GCM10022279_20660</name>
</gene>
<reference evidence="3" key="1">
    <citation type="journal article" date="2019" name="Int. J. Syst. Evol. Microbiol.">
        <title>The Global Catalogue of Microorganisms (GCM) 10K type strain sequencing project: providing services to taxonomists for standard genome sequencing and annotation.</title>
        <authorList>
            <consortium name="The Broad Institute Genomics Platform"/>
            <consortium name="The Broad Institute Genome Sequencing Center for Infectious Disease"/>
            <person name="Wu L."/>
            <person name="Ma J."/>
        </authorList>
    </citation>
    <scope>NUCLEOTIDE SEQUENCE [LARGE SCALE GENOMIC DNA]</scope>
    <source>
        <strain evidence="3">JCM 17561</strain>
    </source>
</reference>
<organism evidence="2 3">
    <name type="scientific">Comamonas faecalis</name>
    <dbReference type="NCBI Taxonomy" id="1387849"/>
    <lineage>
        <taxon>Bacteria</taxon>
        <taxon>Pseudomonadati</taxon>
        <taxon>Pseudomonadota</taxon>
        <taxon>Betaproteobacteria</taxon>
        <taxon>Burkholderiales</taxon>
        <taxon>Comamonadaceae</taxon>
        <taxon>Comamonas</taxon>
    </lineage>
</organism>
<dbReference type="EMBL" id="BAABBP010000017">
    <property type="protein sequence ID" value="GAA3996905.1"/>
    <property type="molecule type" value="Genomic_DNA"/>
</dbReference>
<accession>A0ABP7RG32</accession>
<dbReference type="Proteomes" id="UP001501627">
    <property type="component" value="Unassembled WGS sequence"/>
</dbReference>
<proteinExistence type="predicted"/>
<keyword evidence="3" id="KW-1185">Reference proteome</keyword>
<sequence length="152" mass="16805">MRAELQWPAQAAPRPVVIDTNIALDLLVFADPACAALLQLLAGERLHWIATQAMHDELASVLRYPQLQPWLRRHALMDAQVLQAWRARVELLPGAPPAPMRCKDGDDQKFIDLAVAHQAALLSKDKAVLRLRNRLRTAGVATGSQLVLLQAT</sequence>
<dbReference type="PANTHER" id="PTHR34610:SF3">
    <property type="entry name" value="SSL7007 PROTEIN"/>
    <property type="match status" value="1"/>
</dbReference>
<dbReference type="InterPro" id="IPR002850">
    <property type="entry name" value="PIN_toxin-like"/>
</dbReference>
<protein>
    <recommendedName>
        <fullName evidence="1">PIN domain-containing protein</fullName>
    </recommendedName>
</protein>
<dbReference type="InterPro" id="IPR029060">
    <property type="entry name" value="PIN-like_dom_sf"/>
</dbReference>
<evidence type="ECO:0000259" key="1">
    <source>
        <dbReference type="Pfam" id="PF13470"/>
    </source>
</evidence>
<dbReference type="PANTHER" id="PTHR34610">
    <property type="entry name" value="SSL7007 PROTEIN"/>
    <property type="match status" value="1"/>
</dbReference>
<dbReference type="RefSeq" id="WP_344869623.1">
    <property type="nucleotide sequence ID" value="NZ_BAABBP010000017.1"/>
</dbReference>
<comment type="caution">
    <text evidence="2">The sequence shown here is derived from an EMBL/GenBank/DDBJ whole genome shotgun (WGS) entry which is preliminary data.</text>
</comment>
<evidence type="ECO:0000313" key="3">
    <source>
        <dbReference type="Proteomes" id="UP001501627"/>
    </source>
</evidence>
<feature type="domain" description="PIN" evidence="1">
    <location>
        <begin position="16"/>
        <end position="125"/>
    </location>
</feature>
<dbReference type="SUPFAM" id="SSF88723">
    <property type="entry name" value="PIN domain-like"/>
    <property type="match status" value="1"/>
</dbReference>
<name>A0ABP7RG32_9BURK</name>
<dbReference type="NCBIfam" id="TIGR00305">
    <property type="entry name" value="putative toxin-antitoxin system toxin component, PIN family"/>
    <property type="match status" value="1"/>
</dbReference>
<evidence type="ECO:0000313" key="2">
    <source>
        <dbReference type="EMBL" id="GAA3996905.1"/>
    </source>
</evidence>
<dbReference type="InterPro" id="IPR002716">
    <property type="entry name" value="PIN_dom"/>
</dbReference>
<dbReference type="Pfam" id="PF13470">
    <property type="entry name" value="PIN_3"/>
    <property type="match status" value="1"/>
</dbReference>